<protein>
    <submittedName>
        <fullName evidence="1">Type I-E CRISPR-associated protein Cas7/Cse4/CasC</fullName>
    </submittedName>
</protein>
<dbReference type="EMBL" id="JAEKOZ010000003">
    <property type="protein sequence ID" value="MBJ3806759.1"/>
    <property type="molecule type" value="Genomic_DNA"/>
</dbReference>
<reference evidence="1 2" key="1">
    <citation type="submission" date="2020-12" db="EMBL/GenBank/DDBJ databases">
        <title>Streptomyces typhae sp. nov., a novel endophytic actinomycete isolated from the root of cattail pollen (Typha angustifolia L.).</title>
        <authorList>
            <person name="Peng C."/>
            <person name="Liu C."/>
        </authorList>
    </citation>
    <scope>NUCLEOTIDE SEQUENCE [LARGE SCALE GENOMIC DNA]</scope>
    <source>
        <strain evidence="1 2">JCM 4753</strain>
    </source>
</reference>
<gene>
    <name evidence="1" type="primary">cas7e</name>
    <name evidence="1" type="ORF">JGB26_06445</name>
</gene>
<sequence>MTFLPPRLYVDVHILQTVPPANLNRDDQGNPKEAYYGGTRRSRISSQAWKRATRMHFTEHMPAHDLATRTRRVAGALTDILKDRTDLAEEPAGRLADALLAPLKISAGRKKGDTAYLLFYGRSQLENVAGLVGDRAAELAALDEKDLLAEVEKLPVQEKFSSGHSLDVALFGRMVADIAALRVDAAVQVAHALSTHSVTLEFDYFTAVDDRAEEEREPGAGMIGTIGFNSATLYRYASVGLHQLRRNLGDDAAAVDGIRKFVTSFARSVPGGYRNSFAHQTLPSLVSVVVRPDQPVNLVTAYEEPVTPASGATGIAAESARRLAEEHRTAVDRWGDTPAFSAVCHAFRGETARRLEDAFGSAVGFPALLDGLDAHLSTAIGEAGR</sequence>
<dbReference type="Proteomes" id="UP000634780">
    <property type="component" value="Unassembled WGS sequence"/>
</dbReference>
<name>A0ABS0X0P3_9ACTN</name>
<dbReference type="Pfam" id="PF09344">
    <property type="entry name" value="Cas_CT1975"/>
    <property type="match status" value="1"/>
</dbReference>
<keyword evidence="2" id="KW-1185">Reference proteome</keyword>
<evidence type="ECO:0000313" key="1">
    <source>
        <dbReference type="EMBL" id="MBJ3806759.1"/>
    </source>
</evidence>
<accession>A0ABS0X0P3</accession>
<organism evidence="1 2">
    <name type="scientific">Streptomyces flavofungini</name>
    <dbReference type="NCBI Taxonomy" id="68200"/>
    <lineage>
        <taxon>Bacteria</taxon>
        <taxon>Bacillati</taxon>
        <taxon>Actinomycetota</taxon>
        <taxon>Actinomycetes</taxon>
        <taxon>Kitasatosporales</taxon>
        <taxon>Streptomycetaceae</taxon>
        <taxon>Streptomyces</taxon>
    </lineage>
</organism>
<comment type="caution">
    <text evidence="1">The sequence shown here is derived from an EMBL/GenBank/DDBJ whole genome shotgun (WGS) entry which is preliminary data.</text>
</comment>
<proteinExistence type="predicted"/>
<dbReference type="NCBIfam" id="TIGR01869">
    <property type="entry name" value="casC_Cse4"/>
    <property type="match status" value="1"/>
</dbReference>
<dbReference type="InterPro" id="IPR010148">
    <property type="entry name" value="CRISPR-assoc_prot_CT1975"/>
</dbReference>
<dbReference type="RefSeq" id="WP_190116173.1">
    <property type="nucleotide sequence ID" value="NZ_BMVR01000005.1"/>
</dbReference>
<evidence type="ECO:0000313" key="2">
    <source>
        <dbReference type="Proteomes" id="UP000634780"/>
    </source>
</evidence>